<keyword evidence="6 14" id="KW-0547">Nucleotide-binding</keyword>
<dbReference type="Pfam" id="PF08355">
    <property type="entry name" value="EF_assoc_1"/>
    <property type="match status" value="1"/>
</dbReference>
<dbReference type="RefSeq" id="XP_031568802.1">
    <property type="nucleotide sequence ID" value="XM_031712942.1"/>
</dbReference>
<keyword evidence="12 14" id="KW-0342">GTP-binding</keyword>
<dbReference type="PROSITE" id="PS00018">
    <property type="entry name" value="EF_HAND_1"/>
    <property type="match status" value="1"/>
</dbReference>
<keyword evidence="11 14" id="KW-0496">Mitochondrion</keyword>
<dbReference type="PANTHER" id="PTHR46819:SF1">
    <property type="entry name" value="EF-HAND CALCIUM-BINDING DOMAIN-CONTAINING PROTEIN 7"/>
    <property type="match status" value="1"/>
</dbReference>
<dbReference type="EC" id="3.6.5.-" evidence="14"/>
<dbReference type="PANTHER" id="PTHR46819">
    <property type="entry name" value="EF-HAND CALCIUM-BINDING DOMAIN-CONTAINING PROTEIN 7"/>
    <property type="match status" value="1"/>
</dbReference>
<comment type="similarity">
    <text evidence="2 14">Belongs to the mitochondrial Rho GTPase family.</text>
</comment>
<evidence type="ECO:0000313" key="19">
    <source>
        <dbReference type="RefSeq" id="XP_031568802.1"/>
    </source>
</evidence>
<keyword evidence="3 15" id="KW-0812">Transmembrane</keyword>
<evidence type="ECO:0000256" key="14">
    <source>
        <dbReference type="PIRNR" id="PIRNR037488"/>
    </source>
</evidence>
<evidence type="ECO:0000256" key="8">
    <source>
        <dbReference type="ARBA" id="ARBA00022801"/>
    </source>
</evidence>
<keyword evidence="9 14" id="KW-0106">Calcium</keyword>
<dbReference type="Gene3D" id="3.40.50.300">
    <property type="entry name" value="P-loop containing nucleotide triphosphate hydrolases"/>
    <property type="match status" value="2"/>
</dbReference>
<dbReference type="PROSITE" id="PS50222">
    <property type="entry name" value="EF_HAND_2"/>
    <property type="match status" value="2"/>
</dbReference>
<evidence type="ECO:0000256" key="3">
    <source>
        <dbReference type="ARBA" id="ARBA00022692"/>
    </source>
</evidence>
<dbReference type="InterPro" id="IPR018247">
    <property type="entry name" value="EF_Hand_1_Ca_BS"/>
</dbReference>
<dbReference type="Proteomes" id="UP000515163">
    <property type="component" value="Unplaced"/>
</dbReference>
<dbReference type="SMART" id="SM00175">
    <property type="entry name" value="RAB"/>
    <property type="match status" value="1"/>
</dbReference>
<keyword evidence="10 15" id="KW-1133">Transmembrane helix</keyword>
<dbReference type="Gene3D" id="1.10.238.10">
    <property type="entry name" value="EF-hand"/>
    <property type="match status" value="2"/>
</dbReference>
<evidence type="ECO:0000256" key="1">
    <source>
        <dbReference type="ARBA" id="ARBA00004200"/>
    </source>
</evidence>
<dbReference type="PRINTS" id="PR00449">
    <property type="entry name" value="RASTRNSFRMNG"/>
</dbReference>
<accession>A0A6P8IPL1</accession>
<evidence type="ECO:0000313" key="18">
    <source>
        <dbReference type="Proteomes" id="UP000515163"/>
    </source>
</evidence>
<keyword evidence="4" id="KW-0479">Metal-binding</keyword>
<dbReference type="PROSITE" id="PS51423">
    <property type="entry name" value="MIRO"/>
    <property type="match status" value="1"/>
</dbReference>
<dbReference type="GO" id="GO:0005525">
    <property type="term" value="F:GTP binding"/>
    <property type="evidence" value="ECO:0007669"/>
    <property type="project" value="UniProtKB-KW"/>
</dbReference>
<feature type="domain" description="Miro" evidence="17">
    <location>
        <begin position="3"/>
        <end position="170"/>
    </location>
</feature>
<dbReference type="GeneID" id="116303412"/>
<dbReference type="FunFam" id="1.10.238.10:FF:000011">
    <property type="entry name" value="Mitochondrial Rho GTPase"/>
    <property type="match status" value="1"/>
</dbReference>
<dbReference type="AlphaFoldDB" id="A0A6P8IPL1"/>
<comment type="function">
    <text evidence="14">Mitochondrial GTPase involved in mitochondrial trafficking. Probably involved in control of anterograde transport of mitochondria and their subcellular distribution.</text>
</comment>
<dbReference type="InParanoid" id="A0A6P8IPL1"/>
<dbReference type="GO" id="GO:0003924">
    <property type="term" value="F:GTPase activity"/>
    <property type="evidence" value="ECO:0007669"/>
    <property type="project" value="InterPro"/>
</dbReference>
<reference evidence="19" key="1">
    <citation type="submission" date="2025-08" db="UniProtKB">
        <authorList>
            <consortium name="RefSeq"/>
        </authorList>
    </citation>
    <scope>IDENTIFICATION</scope>
    <source>
        <tissue evidence="19">Tentacle</tissue>
    </source>
</reference>
<feature type="domain" description="EF-hand" evidence="16">
    <location>
        <begin position="186"/>
        <end position="221"/>
    </location>
</feature>
<evidence type="ECO:0000256" key="9">
    <source>
        <dbReference type="ARBA" id="ARBA00022837"/>
    </source>
</evidence>
<keyword evidence="13 14" id="KW-0472">Membrane</keyword>
<dbReference type="InterPro" id="IPR001806">
    <property type="entry name" value="Small_GTPase"/>
</dbReference>
<dbReference type="SUPFAM" id="SSF52540">
    <property type="entry name" value="P-loop containing nucleoside triphosphate hydrolases"/>
    <property type="match status" value="2"/>
</dbReference>
<dbReference type="InterPro" id="IPR020860">
    <property type="entry name" value="MIRO_dom"/>
</dbReference>
<evidence type="ECO:0000256" key="7">
    <source>
        <dbReference type="ARBA" id="ARBA00022787"/>
    </source>
</evidence>
<feature type="domain" description="EF-hand" evidence="16">
    <location>
        <begin position="307"/>
        <end position="342"/>
    </location>
</feature>
<dbReference type="PROSITE" id="PS51419">
    <property type="entry name" value="RAB"/>
    <property type="match status" value="1"/>
</dbReference>
<feature type="transmembrane region" description="Helical" evidence="15">
    <location>
        <begin position="632"/>
        <end position="654"/>
    </location>
</feature>
<dbReference type="OrthoDB" id="10020961at2759"/>
<evidence type="ECO:0000256" key="2">
    <source>
        <dbReference type="ARBA" id="ARBA00007981"/>
    </source>
</evidence>
<evidence type="ECO:0000256" key="6">
    <source>
        <dbReference type="ARBA" id="ARBA00022741"/>
    </source>
</evidence>
<dbReference type="InterPro" id="IPR052266">
    <property type="entry name" value="Miro-EF-hand_domain"/>
</dbReference>
<dbReference type="InterPro" id="IPR021181">
    <property type="entry name" value="Miro"/>
</dbReference>
<dbReference type="GO" id="GO:0007005">
    <property type="term" value="P:mitochondrion organization"/>
    <property type="evidence" value="ECO:0007669"/>
    <property type="project" value="InterPro"/>
</dbReference>
<dbReference type="Pfam" id="PF08356">
    <property type="entry name" value="EF_assoc_2"/>
    <property type="match status" value="1"/>
</dbReference>
<evidence type="ECO:0000256" key="5">
    <source>
        <dbReference type="ARBA" id="ARBA00022737"/>
    </source>
</evidence>
<dbReference type="GO" id="GO:0005509">
    <property type="term" value="F:calcium ion binding"/>
    <property type="evidence" value="ECO:0007669"/>
    <property type="project" value="InterPro"/>
</dbReference>
<keyword evidence="8 14" id="KW-0378">Hydrolase</keyword>
<dbReference type="FunFam" id="3.40.50.300:FF:000170">
    <property type="entry name" value="Mitochondrial Rho GTPase"/>
    <property type="match status" value="1"/>
</dbReference>
<evidence type="ECO:0000256" key="13">
    <source>
        <dbReference type="ARBA" id="ARBA00023136"/>
    </source>
</evidence>
<keyword evidence="18" id="KW-1185">Reference proteome</keyword>
<evidence type="ECO:0000256" key="15">
    <source>
        <dbReference type="SAM" id="Phobius"/>
    </source>
</evidence>
<evidence type="ECO:0000256" key="10">
    <source>
        <dbReference type="ARBA" id="ARBA00022989"/>
    </source>
</evidence>
<gene>
    <name evidence="19" type="primary">LOC116303412</name>
</gene>
<dbReference type="SMART" id="SM00173">
    <property type="entry name" value="RAS"/>
    <property type="match status" value="1"/>
</dbReference>
<protein>
    <recommendedName>
        <fullName evidence="14">Mitochondrial Rho GTPase</fullName>
        <ecNumber evidence="14">3.6.5.-</ecNumber>
    </recommendedName>
</protein>
<dbReference type="CDD" id="cd01893">
    <property type="entry name" value="Miro1"/>
    <property type="match status" value="1"/>
</dbReference>
<evidence type="ECO:0000256" key="4">
    <source>
        <dbReference type="ARBA" id="ARBA00022723"/>
    </source>
</evidence>
<evidence type="ECO:0000256" key="11">
    <source>
        <dbReference type="ARBA" id="ARBA00023128"/>
    </source>
</evidence>
<keyword evidence="7 14" id="KW-1000">Mitochondrion outer membrane</keyword>
<dbReference type="InterPro" id="IPR013566">
    <property type="entry name" value="EF_hand_assoc_1"/>
</dbReference>
<keyword evidence="5" id="KW-0677">Repeat</keyword>
<dbReference type="KEGG" id="aten:116303412"/>
<organism evidence="18 19">
    <name type="scientific">Actinia tenebrosa</name>
    <name type="common">Australian red waratah sea anemone</name>
    <dbReference type="NCBI Taxonomy" id="6105"/>
    <lineage>
        <taxon>Eukaryota</taxon>
        <taxon>Metazoa</taxon>
        <taxon>Cnidaria</taxon>
        <taxon>Anthozoa</taxon>
        <taxon>Hexacorallia</taxon>
        <taxon>Actiniaria</taxon>
        <taxon>Actiniidae</taxon>
        <taxon>Actinia</taxon>
    </lineage>
</organism>
<dbReference type="FunCoup" id="A0A6P8IPL1">
    <property type="interactions" value="2936"/>
</dbReference>
<dbReference type="InterPro" id="IPR027417">
    <property type="entry name" value="P-loop_NTPase"/>
</dbReference>
<dbReference type="Pfam" id="PF00071">
    <property type="entry name" value="Ras"/>
    <property type="match status" value="1"/>
</dbReference>
<comment type="subcellular location">
    <subcellularLocation>
        <location evidence="1 14">Mitochondrion outer membrane</location>
        <topology evidence="1 14">Single-pass type IV membrane protein</topology>
    </subcellularLocation>
</comment>
<evidence type="ECO:0000259" key="16">
    <source>
        <dbReference type="PROSITE" id="PS50222"/>
    </source>
</evidence>
<sequence>MSSRDVRILLVGDPQVGKTSLILSLVSEEFPEEVPSRAEEITIPADVTPEKVPTHIVDYSAEEQTEDALAEEIQKANVVCIVYDVTDEETIERITSVWMPLIRNVTEDEEQTKPVIIVGNKSDLSDLSTMDVVLPIMNDYTEVETCIECSAKSLKNISEMFYYAQKAVLHPTAPLYLPEEKQLKPLCEKALTRIFKISDADGDGVLNDTELNNFQKRCFNSPLQGQGLQDVKNVVRKNIDGGLKDNGLTLKGFLFLHTLFIQRGRHETTWTVLRKFGFGENLQLRADYVCPPGIEVGVDNTVELSDAGYEFLIDFFNKYDKDQDEALSPVELQELFSMCPSMPWGDEVISSTETNDKGWITLQGFLAQWTLTTFLDYTRTLSYLAYFGYTHGDTETQLSTAITVCLPMPVPIAYSVSRLIRSRKKLKASLQASQEGLDWAVSKLVTRSKSVDIQKKSTTRSVFQCYVFGPPGVGKTAFLQSFLDKTIQESEKDKVISNYAINLLQINRQEKYLVLRKIDWESSGLLLHDRRCDVACFLYDSTDPASFSQAVQLHEKLPKTVPCLFVATKSNISVVRQEYELQPTMYTSLNKLPPPMPFHENPEMNASIYVKLARMAVYPHLCGPNADNMGSFWIMAGVGATAFAFIAFLAYRYLRKGGGT</sequence>
<dbReference type="SMART" id="SM00174">
    <property type="entry name" value="RHO"/>
    <property type="match status" value="1"/>
</dbReference>
<dbReference type="InterPro" id="IPR011992">
    <property type="entry name" value="EF-hand-dom_pair"/>
</dbReference>
<dbReference type="InterPro" id="IPR013567">
    <property type="entry name" value="EF_hand_assoc_2"/>
</dbReference>
<proteinExistence type="inferred from homology"/>
<dbReference type="GO" id="GO:0005741">
    <property type="term" value="C:mitochondrial outer membrane"/>
    <property type="evidence" value="ECO:0007669"/>
    <property type="project" value="UniProtKB-SubCell"/>
</dbReference>
<dbReference type="InterPro" id="IPR002048">
    <property type="entry name" value="EF_hand_dom"/>
</dbReference>
<name>A0A6P8IPL1_ACTTE</name>
<dbReference type="PIRSF" id="PIRSF037488">
    <property type="entry name" value="Mt_Rho_GTPase"/>
    <property type="match status" value="1"/>
</dbReference>
<evidence type="ECO:0000259" key="17">
    <source>
        <dbReference type="PROSITE" id="PS51423"/>
    </source>
</evidence>
<evidence type="ECO:0000256" key="12">
    <source>
        <dbReference type="ARBA" id="ARBA00023134"/>
    </source>
</evidence>
<dbReference type="SUPFAM" id="SSF47473">
    <property type="entry name" value="EF-hand"/>
    <property type="match status" value="1"/>
</dbReference>